<dbReference type="EMBL" id="CAMPGE010027707">
    <property type="protein sequence ID" value="CAI2385318.1"/>
    <property type="molecule type" value="Genomic_DNA"/>
</dbReference>
<sequence>MNLNIARLIQYGLLAFHFLIGFCIVLIGLPQVPESCHNHPETDAIFNQKSTVL</sequence>
<comment type="caution">
    <text evidence="2">The sequence shown here is derived from an EMBL/GenBank/DDBJ whole genome shotgun (WGS) entry which is preliminary data.</text>
</comment>
<evidence type="ECO:0000313" key="2">
    <source>
        <dbReference type="EMBL" id="CAI2385318.1"/>
    </source>
</evidence>
<keyword evidence="1" id="KW-0472">Membrane</keyword>
<proteinExistence type="predicted"/>
<keyword evidence="1" id="KW-1133">Transmembrane helix</keyword>
<reference evidence="2" key="1">
    <citation type="submission" date="2023-07" db="EMBL/GenBank/DDBJ databases">
        <authorList>
            <consortium name="AG Swart"/>
            <person name="Singh M."/>
            <person name="Singh A."/>
            <person name="Seah K."/>
            <person name="Emmerich C."/>
        </authorList>
    </citation>
    <scope>NUCLEOTIDE SEQUENCE</scope>
    <source>
        <strain evidence="2">DP1</strain>
    </source>
</reference>
<dbReference type="AlphaFoldDB" id="A0AAD1Y543"/>
<protein>
    <submittedName>
        <fullName evidence="2">Uncharacterized protein</fullName>
    </submittedName>
</protein>
<organism evidence="2 3">
    <name type="scientific">Euplotes crassus</name>
    <dbReference type="NCBI Taxonomy" id="5936"/>
    <lineage>
        <taxon>Eukaryota</taxon>
        <taxon>Sar</taxon>
        <taxon>Alveolata</taxon>
        <taxon>Ciliophora</taxon>
        <taxon>Intramacronucleata</taxon>
        <taxon>Spirotrichea</taxon>
        <taxon>Hypotrichia</taxon>
        <taxon>Euplotida</taxon>
        <taxon>Euplotidae</taxon>
        <taxon>Moneuplotes</taxon>
    </lineage>
</organism>
<feature type="transmembrane region" description="Helical" evidence="1">
    <location>
        <begin position="12"/>
        <end position="29"/>
    </location>
</feature>
<evidence type="ECO:0000313" key="3">
    <source>
        <dbReference type="Proteomes" id="UP001295684"/>
    </source>
</evidence>
<keyword evidence="3" id="KW-1185">Reference proteome</keyword>
<accession>A0AAD1Y543</accession>
<name>A0AAD1Y543_EUPCR</name>
<dbReference type="Proteomes" id="UP001295684">
    <property type="component" value="Unassembled WGS sequence"/>
</dbReference>
<gene>
    <name evidence="2" type="ORF">ECRASSUSDP1_LOCUS26874</name>
</gene>
<keyword evidence="1" id="KW-0812">Transmembrane</keyword>
<evidence type="ECO:0000256" key="1">
    <source>
        <dbReference type="SAM" id="Phobius"/>
    </source>
</evidence>